<evidence type="ECO:0000259" key="2">
    <source>
        <dbReference type="Pfam" id="PF13439"/>
    </source>
</evidence>
<evidence type="ECO:0000259" key="1">
    <source>
        <dbReference type="Pfam" id="PF00534"/>
    </source>
</evidence>
<organism evidence="3 4">
    <name type="scientific">Pseudanabaena yagii GIHE-NHR1</name>
    <dbReference type="NCBI Taxonomy" id="2722753"/>
    <lineage>
        <taxon>Bacteria</taxon>
        <taxon>Bacillati</taxon>
        <taxon>Cyanobacteriota</taxon>
        <taxon>Cyanophyceae</taxon>
        <taxon>Pseudanabaenales</taxon>
        <taxon>Pseudanabaenaceae</taxon>
        <taxon>Pseudanabaena</taxon>
        <taxon>Pseudanabaena yagii</taxon>
    </lineage>
</organism>
<feature type="domain" description="Glycosyl transferase family 1" evidence="1">
    <location>
        <begin position="200"/>
        <end position="369"/>
    </location>
</feature>
<reference evidence="3 4" key="1">
    <citation type="submission" date="2020-03" db="EMBL/GenBank/DDBJ databases">
        <title>Draft Genome Sequence of 2-Methylisoborneol Producing Pseudanabaena yagii Strain GIHE-NHR1 Isolated from North Han River in South Korea.</title>
        <authorList>
            <person name="Jeong J."/>
        </authorList>
    </citation>
    <scope>NUCLEOTIDE SEQUENCE [LARGE SCALE GENOMIC DNA]</scope>
    <source>
        <strain evidence="3 4">GIHE-NHR1</strain>
    </source>
</reference>
<name>A0ABX1LYH8_9CYAN</name>
<evidence type="ECO:0000313" key="4">
    <source>
        <dbReference type="Proteomes" id="UP000738376"/>
    </source>
</evidence>
<dbReference type="SUPFAM" id="SSF53756">
    <property type="entry name" value="UDP-Glycosyltransferase/glycogen phosphorylase"/>
    <property type="match status" value="1"/>
</dbReference>
<keyword evidence="4" id="KW-1185">Reference proteome</keyword>
<evidence type="ECO:0000313" key="3">
    <source>
        <dbReference type="EMBL" id="NMF60298.1"/>
    </source>
</evidence>
<comment type="caution">
    <text evidence="3">The sequence shown here is derived from an EMBL/GenBank/DDBJ whole genome shotgun (WGS) entry which is preliminary data.</text>
</comment>
<feature type="domain" description="Glycosyltransferase subfamily 4-like N-terminal" evidence="2">
    <location>
        <begin position="18"/>
        <end position="188"/>
    </location>
</feature>
<dbReference type="Pfam" id="PF00534">
    <property type="entry name" value="Glycos_transf_1"/>
    <property type="match status" value="1"/>
</dbReference>
<dbReference type="EMBL" id="JAAVJL010000003">
    <property type="protein sequence ID" value="NMF60298.1"/>
    <property type="molecule type" value="Genomic_DNA"/>
</dbReference>
<proteinExistence type="predicted"/>
<dbReference type="InterPro" id="IPR028098">
    <property type="entry name" value="Glyco_trans_4-like_N"/>
</dbReference>
<dbReference type="InterPro" id="IPR001296">
    <property type="entry name" value="Glyco_trans_1"/>
</dbReference>
<dbReference type="CDD" id="cd03801">
    <property type="entry name" value="GT4_PimA-like"/>
    <property type="match status" value="1"/>
</dbReference>
<dbReference type="Proteomes" id="UP000738376">
    <property type="component" value="Unassembled WGS sequence"/>
</dbReference>
<dbReference type="Gene3D" id="3.40.50.2000">
    <property type="entry name" value="Glycogen Phosphorylase B"/>
    <property type="match status" value="2"/>
</dbReference>
<dbReference type="PANTHER" id="PTHR45947:SF3">
    <property type="entry name" value="SULFOQUINOVOSYL TRANSFERASE SQD2"/>
    <property type="match status" value="1"/>
</dbReference>
<protein>
    <submittedName>
        <fullName evidence="3">Glycosyltransferase family 4 protein</fullName>
    </submittedName>
</protein>
<accession>A0ABX1LYH8</accession>
<dbReference type="InterPro" id="IPR050194">
    <property type="entry name" value="Glycosyltransferase_grp1"/>
</dbReference>
<dbReference type="RefSeq" id="WP_169365271.1">
    <property type="nucleotide sequence ID" value="NZ_JAAVJL010000003.1"/>
</dbReference>
<dbReference type="Pfam" id="PF13439">
    <property type="entry name" value="Glyco_transf_4"/>
    <property type="match status" value="1"/>
</dbReference>
<gene>
    <name evidence="3" type="ORF">HC246_20275</name>
</gene>
<sequence>MESHKTVAFFLNRVDCNDGIASHCETLIRGLKDSGWKVVLITGKVGFDENSFKRLQTLKELSEEWIIFDSFNKIFPSVTSFSKILKAIKYHRIQIFHTHGYSMLFLTFVLKIFTGVKCVATSHLLNSSWSEATGVNKRLRFKHFLLKAYLKALSPKIFIAISSDIEQWLIQDIGITEKRIKKIFNGIDNKYFYPPSNEERKESRSKFKISEQDFVVTLIGRLQWEKGHKTLIDTANHIKKSNPQYSFKYIFAGSGDQREEIEKYAFEAQENRQIFLFLGYVSEPRNIYWASDIIVLPSQNEGFPLVVLEAMACGIVSIRTPAAGAYDQIEDGLNGFIIPFNDVDTLASKLIQLYENTNLRSQMVNNALKYSANKFTIESMTLGTIAAYEEAIIK</sequence>
<dbReference type="PANTHER" id="PTHR45947">
    <property type="entry name" value="SULFOQUINOVOSYL TRANSFERASE SQD2"/>
    <property type="match status" value="1"/>
</dbReference>